<dbReference type="Proteomes" id="UP000315003">
    <property type="component" value="Chromosome"/>
</dbReference>
<feature type="transmembrane region" description="Helical" evidence="1">
    <location>
        <begin position="90"/>
        <end position="108"/>
    </location>
</feature>
<evidence type="ECO:0000313" key="3">
    <source>
        <dbReference type="Proteomes" id="UP000315003"/>
    </source>
</evidence>
<accession>A0A517SPN1</accession>
<dbReference type="EMBL" id="CP036272">
    <property type="protein sequence ID" value="QDT58085.1"/>
    <property type="molecule type" value="Genomic_DNA"/>
</dbReference>
<protein>
    <submittedName>
        <fullName evidence="2">Uncharacterized protein</fullName>
    </submittedName>
</protein>
<keyword evidence="1" id="KW-0472">Membrane</keyword>
<gene>
    <name evidence="2" type="ORF">SV7mr_05740</name>
</gene>
<evidence type="ECO:0000256" key="1">
    <source>
        <dbReference type="SAM" id="Phobius"/>
    </source>
</evidence>
<keyword evidence="1" id="KW-0812">Transmembrane</keyword>
<keyword evidence="1" id="KW-1133">Transmembrane helix</keyword>
<keyword evidence="3" id="KW-1185">Reference proteome</keyword>
<reference evidence="2 3" key="1">
    <citation type="submission" date="2019-02" db="EMBL/GenBank/DDBJ databases">
        <title>Deep-cultivation of Planctomycetes and their phenomic and genomic characterization uncovers novel biology.</title>
        <authorList>
            <person name="Wiegand S."/>
            <person name="Jogler M."/>
            <person name="Boedeker C."/>
            <person name="Pinto D."/>
            <person name="Vollmers J."/>
            <person name="Rivas-Marin E."/>
            <person name="Kohn T."/>
            <person name="Peeters S.H."/>
            <person name="Heuer A."/>
            <person name="Rast P."/>
            <person name="Oberbeckmann S."/>
            <person name="Bunk B."/>
            <person name="Jeske O."/>
            <person name="Meyerdierks A."/>
            <person name="Storesund J.E."/>
            <person name="Kallscheuer N."/>
            <person name="Luecker S."/>
            <person name="Lage O.M."/>
            <person name="Pohl T."/>
            <person name="Merkel B.J."/>
            <person name="Hornburger P."/>
            <person name="Mueller R.-W."/>
            <person name="Bruemmer F."/>
            <person name="Labrenz M."/>
            <person name="Spormann A.M."/>
            <person name="Op den Camp H."/>
            <person name="Overmann J."/>
            <person name="Amann R."/>
            <person name="Jetten M.S.M."/>
            <person name="Mascher T."/>
            <person name="Medema M.H."/>
            <person name="Devos D.P."/>
            <person name="Kaster A.-K."/>
            <person name="Ovreas L."/>
            <person name="Rohde M."/>
            <person name="Galperin M.Y."/>
            <person name="Jogler C."/>
        </authorList>
    </citation>
    <scope>NUCLEOTIDE SEQUENCE [LARGE SCALE GENOMIC DNA]</scope>
    <source>
        <strain evidence="2 3">SV_7m_r</strain>
    </source>
</reference>
<proteinExistence type="predicted"/>
<dbReference type="AlphaFoldDB" id="A0A517SPN1"/>
<dbReference type="RefSeq" id="WP_145268998.1">
    <property type="nucleotide sequence ID" value="NZ_CP036272.1"/>
</dbReference>
<feature type="transmembrane region" description="Helical" evidence="1">
    <location>
        <begin position="32"/>
        <end position="56"/>
    </location>
</feature>
<organism evidence="2 3">
    <name type="scientific">Stieleria bergensis</name>
    <dbReference type="NCBI Taxonomy" id="2528025"/>
    <lineage>
        <taxon>Bacteria</taxon>
        <taxon>Pseudomonadati</taxon>
        <taxon>Planctomycetota</taxon>
        <taxon>Planctomycetia</taxon>
        <taxon>Pirellulales</taxon>
        <taxon>Pirellulaceae</taxon>
        <taxon>Stieleria</taxon>
    </lineage>
</organism>
<evidence type="ECO:0000313" key="2">
    <source>
        <dbReference type="EMBL" id="QDT58085.1"/>
    </source>
</evidence>
<sequence>MIASDDSNETSQANPYQVAAGEPQAITPTLMLWWIGIVAVCAFGGAVLGALLGYLVGTWVPGYYEAIIYRPRGVAIDPQSIGVGMGATQGFGGGAMLGFALIVLFSWYRTRQANAQ</sequence>
<name>A0A517SPN1_9BACT</name>